<dbReference type="PROSITE" id="PS51257">
    <property type="entry name" value="PROKAR_LIPOPROTEIN"/>
    <property type="match status" value="1"/>
</dbReference>
<evidence type="ECO:0000256" key="7">
    <source>
        <dbReference type="SAM" id="Phobius"/>
    </source>
</evidence>
<evidence type="ECO:0000256" key="6">
    <source>
        <dbReference type="ARBA" id="ARBA00032455"/>
    </source>
</evidence>
<dbReference type="PANTHER" id="PTHR48051">
    <property type="match status" value="1"/>
</dbReference>
<keyword evidence="7" id="KW-0812">Transmembrane</keyword>
<keyword evidence="1" id="KW-0433">Leucine-rich repeat</keyword>
<evidence type="ECO:0000259" key="8">
    <source>
        <dbReference type="Pfam" id="PF23598"/>
    </source>
</evidence>
<dbReference type="InterPro" id="IPR003591">
    <property type="entry name" value="Leu-rich_rpt_typical-subtyp"/>
</dbReference>
<dbReference type="Pfam" id="PF13855">
    <property type="entry name" value="LRR_8"/>
    <property type="match status" value="1"/>
</dbReference>
<evidence type="ECO:0000256" key="1">
    <source>
        <dbReference type="ARBA" id="ARBA00022614"/>
    </source>
</evidence>
<dbReference type="InterPro" id="IPR055414">
    <property type="entry name" value="LRR_R13L4/SHOC2-like"/>
</dbReference>
<dbReference type="PROSITE" id="PS51450">
    <property type="entry name" value="LRR"/>
    <property type="match status" value="1"/>
</dbReference>
<dbReference type="SMART" id="SM00369">
    <property type="entry name" value="LRR_TYP"/>
    <property type="match status" value="7"/>
</dbReference>
<feature type="domain" description="Disease resistance R13L4/SHOC-2-like LRR" evidence="8">
    <location>
        <begin position="205"/>
        <end position="296"/>
    </location>
</feature>
<name>C3XZ53_BRAFL</name>
<dbReference type="AlphaFoldDB" id="C3XZ53"/>
<dbReference type="EMBL" id="GG666475">
    <property type="protein sequence ID" value="EEN66617.1"/>
    <property type="molecule type" value="Genomic_DNA"/>
</dbReference>
<reference evidence="9" key="1">
    <citation type="journal article" date="2008" name="Nature">
        <title>The amphioxus genome and the evolution of the chordate karyotype.</title>
        <authorList>
            <consortium name="US DOE Joint Genome Institute (JGI-PGF)"/>
            <person name="Putnam N.H."/>
            <person name="Butts T."/>
            <person name="Ferrier D.E.K."/>
            <person name="Furlong R.F."/>
            <person name="Hellsten U."/>
            <person name="Kawashima T."/>
            <person name="Robinson-Rechavi M."/>
            <person name="Shoguchi E."/>
            <person name="Terry A."/>
            <person name="Yu J.-K."/>
            <person name="Benito-Gutierrez E.L."/>
            <person name="Dubchak I."/>
            <person name="Garcia-Fernandez J."/>
            <person name="Gibson-Brown J.J."/>
            <person name="Grigoriev I.V."/>
            <person name="Horton A.C."/>
            <person name="de Jong P.J."/>
            <person name="Jurka J."/>
            <person name="Kapitonov V.V."/>
            <person name="Kohara Y."/>
            <person name="Kuroki Y."/>
            <person name="Lindquist E."/>
            <person name="Lucas S."/>
            <person name="Osoegawa K."/>
            <person name="Pennacchio L.A."/>
            <person name="Salamov A.A."/>
            <person name="Satou Y."/>
            <person name="Sauka-Spengler T."/>
            <person name="Schmutz J."/>
            <person name="Shin-I T."/>
            <person name="Toyoda A."/>
            <person name="Bronner-Fraser M."/>
            <person name="Fujiyama A."/>
            <person name="Holland L.Z."/>
            <person name="Holland P.W.H."/>
            <person name="Satoh N."/>
            <person name="Rokhsar D.S."/>
        </authorList>
    </citation>
    <scope>NUCLEOTIDE SEQUENCE [LARGE SCALE GENOMIC DNA]</scope>
    <source>
        <strain evidence="9">S238N-H82</strain>
        <tissue evidence="9">Testes</tissue>
    </source>
</reference>
<evidence type="ECO:0000256" key="3">
    <source>
        <dbReference type="ARBA" id="ARBA00023907"/>
    </source>
</evidence>
<evidence type="ECO:0000313" key="9">
    <source>
        <dbReference type="EMBL" id="EEN66617.1"/>
    </source>
</evidence>
<dbReference type="Pfam" id="PF23598">
    <property type="entry name" value="LRR_14"/>
    <property type="match status" value="1"/>
</dbReference>
<evidence type="ECO:0000256" key="5">
    <source>
        <dbReference type="ARBA" id="ARBA00029998"/>
    </source>
</evidence>
<dbReference type="PANTHER" id="PTHR48051:SF54">
    <property type="entry name" value="LEUCINE-RICH REPEAT-CONTAINING PROTEIN"/>
    <property type="match status" value="1"/>
</dbReference>
<dbReference type="eggNOG" id="KOG0619">
    <property type="taxonomic scope" value="Eukaryota"/>
</dbReference>
<accession>C3XZ53</accession>
<proteinExistence type="predicted"/>
<keyword evidence="2" id="KW-0677">Repeat</keyword>
<dbReference type="Pfam" id="PF00560">
    <property type="entry name" value="LRR_1"/>
    <property type="match status" value="1"/>
</dbReference>
<keyword evidence="7" id="KW-0472">Membrane</keyword>
<protein>
    <recommendedName>
        <fullName evidence="3">Leucine-rich repeat protein SHOC-2</fullName>
    </recommendedName>
    <alternativeName>
        <fullName evidence="6">Protein soc-2 homolog</fullName>
    </alternativeName>
    <alternativeName>
        <fullName evidence="4 5">protein Sur-8 homolog</fullName>
    </alternativeName>
</protein>
<dbReference type="SMART" id="SM00364">
    <property type="entry name" value="LRR_BAC"/>
    <property type="match status" value="8"/>
</dbReference>
<gene>
    <name evidence="9" type="ORF">BRAFLDRAFT_65797</name>
</gene>
<evidence type="ECO:0000256" key="2">
    <source>
        <dbReference type="ARBA" id="ARBA00022737"/>
    </source>
</evidence>
<dbReference type="InterPro" id="IPR032675">
    <property type="entry name" value="LRR_dom_sf"/>
</dbReference>
<dbReference type="SUPFAM" id="SSF52058">
    <property type="entry name" value="L domain-like"/>
    <property type="match status" value="1"/>
</dbReference>
<dbReference type="InParanoid" id="C3XZ53"/>
<dbReference type="Gene3D" id="3.80.10.10">
    <property type="entry name" value="Ribonuclease Inhibitor"/>
    <property type="match status" value="2"/>
</dbReference>
<keyword evidence="7" id="KW-1133">Transmembrane helix</keyword>
<organism>
    <name type="scientific">Branchiostoma floridae</name>
    <name type="common">Florida lancelet</name>
    <name type="synonym">Amphioxus</name>
    <dbReference type="NCBI Taxonomy" id="7739"/>
    <lineage>
        <taxon>Eukaryota</taxon>
        <taxon>Metazoa</taxon>
        <taxon>Chordata</taxon>
        <taxon>Cephalochordata</taxon>
        <taxon>Leptocardii</taxon>
        <taxon>Amphioxiformes</taxon>
        <taxon>Branchiostomatidae</taxon>
        <taxon>Branchiostoma</taxon>
    </lineage>
</organism>
<sequence length="509" mass="57040">MGAAARDVLAALLEGVFASGDVQTTTLAFSIACSLGFSVACLLIGLVYGRQSPRRQRPVRTSSFSSGVSGVPSVVSKRIVLCKKSSSAEGRHLLQHQPVFLTCREQRREHRKCSRYRRCLLCCRASKQSICDVHGTAVMAVQNIVEGACEDRPTDLDLSYLGLHSCPDRIGFVGAQLTCLNLSNNRLHQLPDDIGCLRGLEELYIQYNCLEELPVSIGNLTKLTDLDCKNNSLRTIPLTVGNLSALTCLNVTNNVLQRLPAELGRLTELEEICAHSNQLVELPDELCNLTNLTELYLGENRLQQLPQDMGRLVRLEELDVSSCELTHLPDSLSRCTSLVRLWLSNNRLRYLPDQLGRLHHLKELHVRNNDIMYFPASLSYLQLYTFSANQNPLIEEWDNRLTSALIRVPTDPLPSLLELAARTVARQNITWGKGDLPLDLEVLLQCRKQCSSCEGPFFSYFSSQVFFSNVGMFHRVPLYQQVCSPYVNAHCQPVHARDDMMEKHCGHVC</sequence>
<dbReference type="InterPro" id="IPR050216">
    <property type="entry name" value="LRR_domain-containing"/>
</dbReference>
<feature type="transmembrane region" description="Helical" evidence="7">
    <location>
        <begin position="28"/>
        <end position="48"/>
    </location>
</feature>
<evidence type="ECO:0000256" key="4">
    <source>
        <dbReference type="ARBA" id="ARBA00029588"/>
    </source>
</evidence>
<dbReference type="InterPro" id="IPR001611">
    <property type="entry name" value="Leu-rich_rpt"/>
</dbReference>